<dbReference type="PROSITE" id="PS50013">
    <property type="entry name" value="CHROMO_2"/>
    <property type="match status" value="1"/>
</dbReference>
<feature type="region of interest" description="Disordered" evidence="5">
    <location>
        <begin position="133"/>
        <end position="256"/>
    </location>
</feature>
<evidence type="ECO:0000313" key="9">
    <source>
        <dbReference type="Proteomes" id="UP000800082"/>
    </source>
</evidence>
<feature type="zinc finger region" description="C3H1-type" evidence="4">
    <location>
        <begin position="742"/>
        <end position="772"/>
    </location>
</feature>
<dbReference type="Pfam" id="PF00385">
    <property type="entry name" value="Chromo"/>
    <property type="match status" value="1"/>
</dbReference>
<evidence type="ECO:0008006" key="10">
    <source>
        <dbReference type="Google" id="ProtNLM"/>
    </source>
</evidence>
<keyword evidence="4" id="KW-0862">Zinc</keyword>
<dbReference type="Proteomes" id="UP000800082">
    <property type="component" value="Unassembled WGS sequence"/>
</dbReference>
<dbReference type="InterPro" id="IPR023780">
    <property type="entry name" value="Chromo_domain"/>
</dbReference>
<keyword evidence="4" id="KW-0863">Zinc-finger</keyword>
<feature type="region of interest" description="Disordered" evidence="5">
    <location>
        <begin position="626"/>
        <end position="656"/>
    </location>
</feature>
<feature type="compositionally biased region" description="Polar residues" evidence="5">
    <location>
        <begin position="237"/>
        <end position="246"/>
    </location>
</feature>
<feature type="zinc finger region" description="C3H1-type" evidence="4">
    <location>
        <begin position="463"/>
        <end position="492"/>
    </location>
</feature>
<feature type="compositionally biased region" description="Basic and acidic residues" evidence="5">
    <location>
        <begin position="206"/>
        <end position="220"/>
    </location>
</feature>
<feature type="region of interest" description="Disordered" evidence="5">
    <location>
        <begin position="1227"/>
        <end position="1260"/>
    </location>
</feature>
<dbReference type="EMBL" id="ML978976">
    <property type="protein sequence ID" value="KAF1926664.1"/>
    <property type="molecule type" value="Genomic_DNA"/>
</dbReference>
<keyword evidence="9" id="KW-1185">Reference proteome</keyword>
<feature type="compositionally biased region" description="Acidic residues" evidence="5">
    <location>
        <begin position="1230"/>
        <end position="1240"/>
    </location>
</feature>
<feature type="region of interest" description="Disordered" evidence="5">
    <location>
        <begin position="705"/>
        <end position="725"/>
    </location>
</feature>
<keyword evidence="3" id="KW-0539">Nucleus</keyword>
<dbReference type="SMART" id="SM00298">
    <property type="entry name" value="CHROMO"/>
    <property type="match status" value="1"/>
</dbReference>
<dbReference type="PANTHER" id="PTHR22812">
    <property type="entry name" value="CHROMOBOX PROTEIN"/>
    <property type="match status" value="1"/>
</dbReference>
<dbReference type="GO" id="GO:0006338">
    <property type="term" value="P:chromatin remodeling"/>
    <property type="evidence" value="ECO:0007669"/>
    <property type="project" value="UniProtKB-ARBA"/>
</dbReference>
<evidence type="ECO:0000259" key="6">
    <source>
        <dbReference type="PROSITE" id="PS50013"/>
    </source>
</evidence>
<dbReference type="InterPro" id="IPR000953">
    <property type="entry name" value="Chromo/chromo_shadow_dom"/>
</dbReference>
<evidence type="ECO:0000259" key="7">
    <source>
        <dbReference type="PROSITE" id="PS50103"/>
    </source>
</evidence>
<evidence type="ECO:0000313" key="8">
    <source>
        <dbReference type="EMBL" id="KAF1926664.1"/>
    </source>
</evidence>
<dbReference type="RefSeq" id="XP_033446916.1">
    <property type="nucleotide sequence ID" value="XM_033593229.1"/>
</dbReference>
<protein>
    <recommendedName>
        <fullName evidence="10">Chromo domain-containing protein</fullName>
    </recommendedName>
</protein>
<accession>A0A6A5RHU1</accession>
<dbReference type="InterPro" id="IPR000571">
    <property type="entry name" value="Znf_CCCH"/>
</dbReference>
<comment type="subunit">
    <text evidence="2">Component of the NuA4 histone acetyltransferase complex.</text>
</comment>
<dbReference type="InterPro" id="IPR051219">
    <property type="entry name" value="Heterochromatin_chromo-domain"/>
</dbReference>
<comment type="subcellular location">
    <subcellularLocation>
        <location evidence="1">Nucleus</location>
    </subcellularLocation>
</comment>
<dbReference type="InterPro" id="IPR016197">
    <property type="entry name" value="Chromo-like_dom_sf"/>
</dbReference>
<feature type="region of interest" description="Disordered" evidence="5">
    <location>
        <begin position="342"/>
        <end position="407"/>
    </location>
</feature>
<evidence type="ECO:0000256" key="1">
    <source>
        <dbReference type="ARBA" id="ARBA00004123"/>
    </source>
</evidence>
<dbReference type="GO" id="GO:0005634">
    <property type="term" value="C:nucleus"/>
    <property type="evidence" value="ECO:0007669"/>
    <property type="project" value="UniProtKB-SubCell"/>
</dbReference>
<evidence type="ECO:0000256" key="3">
    <source>
        <dbReference type="ARBA" id="ARBA00023242"/>
    </source>
</evidence>
<dbReference type="CDD" id="cd18966">
    <property type="entry name" value="chromodomain"/>
    <property type="match status" value="1"/>
</dbReference>
<dbReference type="GO" id="GO:0008270">
    <property type="term" value="F:zinc ion binding"/>
    <property type="evidence" value="ECO:0007669"/>
    <property type="project" value="UniProtKB-KW"/>
</dbReference>
<dbReference type="Gene3D" id="2.40.50.40">
    <property type="match status" value="1"/>
</dbReference>
<feature type="compositionally biased region" description="Basic and acidic residues" evidence="5">
    <location>
        <begin position="793"/>
        <end position="802"/>
    </location>
</feature>
<gene>
    <name evidence="8" type="ORF">M421DRAFT_422636</name>
</gene>
<reference evidence="8" key="1">
    <citation type="journal article" date="2020" name="Stud. Mycol.">
        <title>101 Dothideomycetes genomes: a test case for predicting lifestyles and emergence of pathogens.</title>
        <authorList>
            <person name="Haridas S."/>
            <person name="Albert R."/>
            <person name="Binder M."/>
            <person name="Bloem J."/>
            <person name="Labutti K."/>
            <person name="Salamov A."/>
            <person name="Andreopoulos B."/>
            <person name="Baker S."/>
            <person name="Barry K."/>
            <person name="Bills G."/>
            <person name="Bluhm B."/>
            <person name="Cannon C."/>
            <person name="Castanera R."/>
            <person name="Culley D."/>
            <person name="Daum C."/>
            <person name="Ezra D."/>
            <person name="Gonzalez J."/>
            <person name="Henrissat B."/>
            <person name="Kuo A."/>
            <person name="Liang C."/>
            <person name="Lipzen A."/>
            <person name="Lutzoni F."/>
            <person name="Magnuson J."/>
            <person name="Mondo S."/>
            <person name="Nolan M."/>
            <person name="Ohm R."/>
            <person name="Pangilinan J."/>
            <person name="Park H.-J."/>
            <person name="Ramirez L."/>
            <person name="Alfaro M."/>
            <person name="Sun H."/>
            <person name="Tritt A."/>
            <person name="Yoshinaga Y."/>
            <person name="Zwiers L.-H."/>
            <person name="Turgeon B."/>
            <person name="Goodwin S."/>
            <person name="Spatafora J."/>
            <person name="Crous P."/>
            <person name="Grigoriev I."/>
        </authorList>
    </citation>
    <scope>NUCLEOTIDE SEQUENCE</scope>
    <source>
        <strain evidence="8">CBS 183.55</strain>
    </source>
</reference>
<dbReference type="AlphaFoldDB" id="A0A6A5RHU1"/>
<dbReference type="InterPro" id="IPR023779">
    <property type="entry name" value="Chromodomain_CS"/>
</dbReference>
<sequence length="1260" mass="142338">MSAPHDLVEDYDMDTVSLMSAVEDEQEGLYFNAECIIAENLDDEEEYLVKWEDYPLHRCTWEPPEHLDGTNLLSEWKRLKEELGEAALQRENERNCKAYAEAIKRVEAVKKRKDAKCAKKRKKLQRRDRRVIFDDDSSEEEPLATSRRGRSLFVDEGQPVSGSPDKSPTDARLSPVPRKAPLQQSSSQEESSSEVHDSGDFLMGELQRENRMTRKADRRAARSPLRTSLLHNKKAESTTSVRTSKTAAAAERGPQRLKVSAVTTKSAFPTVSEKDKTVVTTATISNPTESTVSKGGGKAIHTAPSKQTNRAINFSDQPKEQQRTGWLTDNHYNKLKYRGLAEKRSRTEGTPDFNALTFVNGPPPTLSKAATKSGGDPYSRRDIANRRIQEEENPDDRSQLGQDAGPLADWEKDKLPLICSACKLSSNCAFGAQKCRFMHRTYDPQGQPYQLGDINNWIPPKYRKSPITCKFWCNGNRCKKTPEECTYAHEDTGWTEINGKPIEREHLPPTIAEATIRDAPPHFIPFKLRNPPITCSFWLQAPQGCSKTEAACKCAHWNTGWAHPEHDIKAPAVPIDPNLRPRRVPSKYADPPVTCPFWLRSESGCTRTDEECEYAHWNTGWAPSGLENGQPLPIDSSMQSRSQSYLSTGQDQSTDSGMILPSSQGQANKDLTCSAWLRELQGCPKSEDACDYLHRNTGRAISKNRPFDRTIPLDPNQIPRFQRNHNGSVRSNVFDVPAPKNADPSITCFFWLNHPEGCSYSAADCSFAHRNTGWTRPRGSGQNPKPKQINPREMPRFRKYDPTDDSSMQNGHTGPSSRIGSLNFASEPGFDIADHMLPTFSREVVQSPVAIDDFSRSQLPATITSVQLNAKIEQLYNMNIMDMFNSGVPDDDTMLEHRAMLLYHPQEHTEDIELVTRWLLMHDVQVSNLWYDGAWTQFHQDMSEGKSGIIIAHPDFERFVELPGFGEVLKQRTRVWSVGLQPPAEYEFGVSPDPPELQHACIGIFPHGGFVYITDDVFEQKPQLALSIVKLFFAKIEQLRSLGGPVSPWLEISDACLLWRLCVRPELTEALYRKCEDNSVKLAAQNSDYMSRAELYQLLTLTNYIEQDHPIEPRSLVEDKYPIISERRVVAEHPPLDYFNRLANSQEDANTHMIGYYAAMQSADMRRAYRYFYVVHTDSEAACAKEWKASIHNIAEIITPEQCIEELSKPSKESLFDFLDWAMGPKEGEAELESEGEEELRDAAMEMSSPRAKISTVPAA</sequence>
<dbReference type="OrthoDB" id="1918685at2759"/>
<dbReference type="PROSITE" id="PS50103">
    <property type="entry name" value="ZF_C3H1"/>
    <property type="match status" value="3"/>
</dbReference>
<evidence type="ECO:0000256" key="2">
    <source>
        <dbReference type="ARBA" id="ARBA00011353"/>
    </source>
</evidence>
<keyword evidence="4" id="KW-0479">Metal-binding</keyword>
<evidence type="ECO:0000256" key="4">
    <source>
        <dbReference type="PROSITE-ProRule" id="PRU00723"/>
    </source>
</evidence>
<feature type="region of interest" description="Disordered" evidence="5">
    <location>
        <begin position="773"/>
        <end position="821"/>
    </location>
</feature>
<feature type="domain" description="C3H1-type" evidence="7">
    <location>
        <begin position="742"/>
        <end position="772"/>
    </location>
</feature>
<feature type="domain" description="Chromo" evidence="6">
    <location>
        <begin position="31"/>
        <end position="78"/>
    </location>
</feature>
<dbReference type="SUPFAM" id="SSF54160">
    <property type="entry name" value="Chromo domain-like"/>
    <property type="match status" value="1"/>
</dbReference>
<feature type="compositionally biased region" description="Basic and acidic residues" evidence="5">
    <location>
        <begin position="378"/>
        <end position="398"/>
    </location>
</feature>
<dbReference type="PROSITE" id="PS00598">
    <property type="entry name" value="CHROMO_1"/>
    <property type="match status" value="1"/>
</dbReference>
<evidence type="ECO:0000256" key="5">
    <source>
        <dbReference type="SAM" id="MobiDB-lite"/>
    </source>
</evidence>
<proteinExistence type="predicted"/>
<feature type="zinc finger region" description="C3H1-type" evidence="4">
    <location>
        <begin position="589"/>
        <end position="619"/>
    </location>
</feature>
<feature type="domain" description="C3H1-type" evidence="7">
    <location>
        <begin position="463"/>
        <end position="492"/>
    </location>
</feature>
<feature type="compositionally biased region" description="Low complexity" evidence="5">
    <location>
        <begin position="636"/>
        <end position="647"/>
    </location>
</feature>
<feature type="domain" description="C3H1-type" evidence="7">
    <location>
        <begin position="589"/>
        <end position="619"/>
    </location>
</feature>
<dbReference type="SMART" id="SM00356">
    <property type="entry name" value="ZnF_C3H1"/>
    <property type="match status" value="5"/>
</dbReference>
<name>A0A6A5RHU1_9PLEO</name>
<feature type="compositionally biased region" description="Polar residues" evidence="5">
    <location>
        <begin position="805"/>
        <end position="821"/>
    </location>
</feature>
<dbReference type="GeneID" id="54350897"/>
<organism evidence="8 9">
    <name type="scientific">Didymella exigua CBS 183.55</name>
    <dbReference type="NCBI Taxonomy" id="1150837"/>
    <lineage>
        <taxon>Eukaryota</taxon>
        <taxon>Fungi</taxon>
        <taxon>Dikarya</taxon>
        <taxon>Ascomycota</taxon>
        <taxon>Pezizomycotina</taxon>
        <taxon>Dothideomycetes</taxon>
        <taxon>Pleosporomycetidae</taxon>
        <taxon>Pleosporales</taxon>
        <taxon>Pleosporineae</taxon>
        <taxon>Didymellaceae</taxon>
        <taxon>Didymella</taxon>
    </lineage>
</organism>